<evidence type="ECO:0000256" key="1">
    <source>
        <dbReference type="ARBA" id="ARBA00004141"/>
    </source>
</evidence>
<dbReference type="GO" id="GO:0005315">
    <property type="term" value="F:phosphate transmembrane transporter activity"/>
    <property type="evidence" value="ECO:0007669"/>
    <property type="project" value="InterPro"/>
</dbReference>
<dbReference type="AlphaFoldDB" id="A0A146HU04"/>
<evidence type="ECO:0000256" key="7">
    <source>
        <dbReference type="SAM" id="Phobius"/>
    </source>
</evidence>
<reference evidence="8" key="1">
    <citation type="submission" date="2015-10" db="EMBL/GenBank/DDBJ databases">
        <title>Towards Deciphering the Relationship between Polyphosphate Accumulation Dynamics and Electron-dense Bodies Ultrastructure in the Green Alga Parachlorella kessleri.</title>
        <authorList>
            <person name="Ota S."/>
            <person name="Yoshihara M."/>
            <person name="Yamazaki T."/>
            <person name="Takeshita T."/>
            <person name="Hiram A."/>
            <person name="Konomi M."/>
            <person name="Oshima K."/>
            <person name="Hattori M."/>
            <person name="Bisova K."/>
            <person name="Zachleder V."/>
            <person name="Kawano S."/>
        </authorList>
    </citation>
    <scope>NUCLEOTIDE SEQUENCE</scope>
    <source>
        <strain evidence="8">NIES-2152</strain>
    </source>
</reference>
<feature type="transmembrane region" description="Helical" evidence="7">
    <location>
        <begin position="250"/>
        <end position="270"/>
    </location>
</feature>
<evidence type="ECO:0000256" key="4">
    <source>
        <dbReference type="ARBA" id="ARBA00022692"/>
    </source>
</evidence>
<organism evidence="8">
    <name type="scientific">Parachlorella kessleri</name>
    <name type="common">Green alga</name>
    <name type="synonym">Chlorella kessleri</name>
    <dbReference type="NCBI Taxonomy" id="3074"/>
    <lineage>
        <taxon>Eukaryota</taxon>
        <taxon>Viridiplantae</taxon>
        <taxon>Chlorophyta</taxon>
        <taxon>core chlorophytes</taxon>
        <taxon>Trebouxiophyceae</taxon>
        <taxon>Chlorellales</taxon>
        <taxon>Chlorellaceae</taxon>
        <taxon>Parachlorella</taxon>
    </lineage>
</organism>
<keyword evidence="6 7" id="KW-0472">Membrane</keyword>
<feature type="non-terminal residue" evidence="8">
    <location>
        <position position="299"/>
    </location>
</feature>
<evidence type="ECO:0000313" key="8">
    <source>
        <dbReference type="EMBL" id="BAU71130.1"/>
    </source>
</evidence>
<name>A0A146HU04_PARKE</name>
<keyword evidence="2" id="KW-0813">Transport</keyword>
<comment type="subcellular location">
    <subcellularLocation>
        <location evidence="1">Membrane</location>
        <topology evidence="1">Multi-pass membrane protein</topology>
    </subcellularLocation>
</comment>
<keyword evidence="5 7" id="KW-1133">Transmembrane helix</keyword>
<dbReference type="PANTHER" id="PTHR11101">
    <property type="entry name" value="PHOSPHATE TRANSPORTER"/>
    <property type="match status" value="1"/>
</dbReference>
<sequence length="299" mass="32296">MSDDDNLPRVDELQVIQLIGHLAGPFFVCAIILSFFVAFGIGANDVANAFGSSVGAKALTMKQAIVVAAICEFAGAGKFDMLMGASVTSTIRSGIANLNYYINKPDVLAYGMLCAMLATGIWLLIATFWELPVSTTHSIVGAIVGMTMVSAGPDAVIWSKHKDTFPFLGGMSSIILSWVFSPVIAGGFAIILFFFIRLIVLRSQKAYERSLYLLPLFTFGTFFLITWFIITKGGQQYNWQNTPDSKKAWISAIVGSGTCLISIVIGIPLIKRNVTRDLAEEERVAADKAGLGKTVSVEK</sequence>
<proteinExistence type="evidence at transcript level"/>
<dbReference type="Pfam" id="PF01384">
    <property type="entry name" value="PHO4"/>
    <property type="match status" value="1"/>
</dbReference>
<evidence type="ECO:0000256" key="5">
    <source>
        <dbReference type="ARBA" id="ARBA00022989"/>
    </source>
</evidence>
<protein>
    <submittedName>
        <fullName evidence="8">Sodium/phosphate symporter</fullName>
    </submittedName>
</protein>
<feature type="transmembrane region" description="Helical" evidence="7">
    <location>
        <begin position="178"/>
        <end position="199"/>
    </location>
</feature>
<keyword evidence="4 7" id="KW-0812">Transmembrane</keyword>
<feature type="transmembrane region" description="Helical" evidence="7">
    <location>
        <begin position="211"/>
        <end position="230"/>
    </location>
</feature>
<evidence type="ECO:0000256" key="2">
    <source>
        <dbReference type="ARBA" id="ARBA00022448"/>
    </source>
</evidence>
<dbReference type="GO" id="GO:0035435">
    <property type="term" value="P:phosphate ion transmembrane transport"/>
    <property type="evidence" value="ECO:0007669"/>
    <property type="project" value="TreeGrafter"/>
</dbReference>
<evidence type="ECO:0000256" key="6">
    <source>
        <dbReference type="ARBA" id="ARBA00023136"/>
    </source>
</evidence>
<evidence type="ECO:0000256" key="3">
    <source>
        <dbReference type="ARBA" id="ARBA00022592"/>
    </source>
</evidence>
<dbReference type="InterPro" id="IPR001204">
    <property type="entry name" value="Phos_transporter"/>
</dbReference>
<feature type="transmembrane region" description="Helical" evidence="7">
    <location>
        <begin position="107"/>
        <end position="127"/>
    </location>
</feature>
<dbReference type="PANTHER" id="PTHR11101:SF96">
    <property type="entry name" value="PHOSPHATE TRANSPORTER"/>
    <property type="match status" value="1"/>
</dbReference>
<dbReference type="GO" id="GO:0016020">
    <property type="term" value="C:membrane"/>
    <property type="evidence" value="ECO:0007669"/>
    <property type="project" value="UniProtKB-SubCell"/>
</dbReference>
<keyword evidence="3" id="KW-0592">Phosphate transport</keyword>
<dbReference type="EMBL" id="LC093963">
    <property type="protein sequence ID" value="BAU71130.1"/>
    <property type="molecule type" value="mRNA"/>
</dbReference>
<accession>A0A146HU04</accession>
<feature type="transmembrane region" description="Helical" evidence="7">
    <location>
        <begin position="20"/>
        <end position="43"/>
    </location>
</feature>